<feature type="transmembrane region" description="Helical" evidence="5">
    <location>
        <begin position="53"/>
        <end position="73"/>
    </location>
</feature>
<dbReference type="EMBL" id="JBHSBV010000008">
    <property type="protein sequence ID" value="MFC4203066.1"/>
    <property type="molecule type" value="Genomic_DNA"/>
</dbReference>
<feature type="transmembrane region" description="Helical" evidence="5">
    <location>
        <begin position="80"/>
        <end position="100"/>
    </location>
</feature>
<evidence type="ECO:0000313" key="7">
    <source>
        <dbReference type="Proteomes" id="UP001595848"/>
    </source>
</evidence>
<evidence type="ECO:0000256" key="2">
    <source>
        <dbReference type="ARBA" id="ARBA00022692"/>
    </source>
</evidence>
<keyword evidence="7" id="KW-1185">Reference proteome</keyword>
<dbReference type="InterPro" id="IPR032808">
    <property type="entry name" value="DoxX"/>
</dbReference>
<keyword evidence="3 5" id="KW-1133">Transmembrane helix</keyword>
<dbReference type="Pfam" id="PF07681">
    <property type="entry name" value="DoxX"/>
    <property type="match status" value="1"/>
</dbReference>
<sequence>MAPIFIVKLLRSRGLFYVGMAMLTFIYWASGFTKLFGFTQAQAEMAQFGLRPPAAYAALVIIVQLGGSALVIFGRRLAWLGAGMLVVFTLLTIPIAHQFWKLDGLASFLDMMLVFEHFTVIGGLILAAVLAEMKFGPHAQS</sequence>
<organism evidence="6 7">
    <name type="scientific">Candidimonas humi</name>
    <dbReference type="NCBI Taxonomy" id="683355"/>
    <lineage>
        <taxon>Bacteria</taxon>
        <taxon>Pseudomonadati</taxon>
        <taxon>Pseudomonadota</taxon>
        <taxon>Betaproteobacteria</taxon>
        <taxon>Burkholderiales</taxon>
        <taxon>Alcaligenaceae</taxon>
        <taxon>Candidimonas</taxon>
    </lineage>
</organism>
<proteinExistence type="predicted"/>
<evidence type="ECO:0000256" key="3">
    <source>
        <dbReference type="ARBA" id="ARBA00022989"/>
    </source>
</evidence>
<comment type="caution">
    <text evidence="6">The sequence shown here is derived from an EMBL/GenBank/DDBJ whole genome shotgun (WGS) entry which is preliminary data.</text>
</comment>
<evidence type="ECO:0000256" key="5">
    <source>
        <dbReference type="SAM" id="Phobius"/>
    </source>
</evidence>
<dbReference type="Proteomes" id="UP001595848">
    <property type="component" value="Unassembled WGS sequence"/>
</dbReference>
<protein>
    <submittedName>
        <fullName evidence="6">DoxX family protein</fullName>
    </submittedName>
</protein>
<feature type="transmembrane region" description="Helical" evidence="5">
    <location>
        <begin position="14"/>
        <end position="33"/>
    </location>
</feature>
<gene>
    <name evidence="6" type="ORF">ACFOY1_19115</name>
</gene>
<feature type="transmembrane region" description="Helical" evidence="5">
    <location>
        <begin position="112"/>
        <end position="131"/>
    </location>
</feature>
<keyword evidence="2 5" id="KW-0812">Transmembrane</keyword>
<evidence type="ECO:0000313" key="6">
    <source>
        <dbReference type="EMBL" id="MFC4203066.1"/>
    </source>
</evidence>
<accession>A0ABV8P1M7</accession>
<evidence type="ECO:0000256" key="4">
    <source>
        <dbReference type="ARBA" id="ARBA00023136"/>
    </source>
</evidence>
<reference evidence="7" key="1">
    <citation type="journal article" date="2019" name="Int. J. Syst. Evol. Microbiol.">
        <title>The Global Catalogue of Microorganisms (GCM) 10K type strain sequencing project: providing services to taxonomists for standard genome sequencing and annotation.</title>
        <authorList>
            <consortium name="The Broad Institute Genomics Platform"/>
            <consortium name="The Broad Institute Genome Sequencing Center for Infectious Disease"/>
            <person name="Wu L."/>
            <person name="Ma J."/>
        </authorList>
    </citation>
    <scope>NUCLEOTIDE SEQUENCE [LARGE SCALE GENOMIC DNA]</scope>
    <source>
        <strain evidence="7">LMG 24813</strain>
    </source>
</reference>
<dbReference type="RefSeq" id="WP_217966551.1">
    <property type="nucleotide sequence ID" value="NZ_JAHTBN010000016.1"/>
</dbReference>
<keyword evidence="4 5" id="KW-0472">Membrane</keyword>
<evidence type="ECO:0000256" key="1">
    <source>
        <dbReference type="ARBA" id="ARBA00004141"/>
    </source>
</evidence>
<name>A0ABV8P1M7_9BURK</name>
<comment type="subcellular location">
    <subcellularLocation>
        <location evidence="1">Membrane</location>
        <topology evidence="1">Multi-pass membrane protein</topology>
    </subcellularLocation>
</comment>